<reference evidence="4" key="1">
    <citation type="journal article" date="2023" name="Commun. Biol.">
        <title>Genome analysis of Parmales, the sister group of diatoms, reveals the evolutionary specialization of diatoms from phago-mixotrophs to photoautotrophs.</title>
        <authorList>
            <person name="Ban H."/>
            <person name="Sato S."/>
            <person name="Yoshikawa S."/>
            <person name="Yamada K."/>
            <person name="Nakamura Y."/>
            <person name="Ichinomiya M."/>
            <person name="Sato N."/>
            <person name="Blanc-Mathieu R."/>
            <person name="Endo H."/>
            <person name="Kuwata A."/>
            <person name="Ogata H."/>
        </authorList>
    </citation>
    <scope>NUCLEOTIDE SEQUENCE [LARGE SCALE GENOMIC DNA]</scope>
</reference>
<comment type="caution">
    <text evidence="3">The sequence shown here is derived from an EMBL/GenBank/DDBJ whole genome shotgun (WGS) entry which is preliminary data.</text>
</comment>
<organism evidence="3 4">
    <name type="scientific">Triparma columacea</name>
    <dbReference type="NCBI Taxonomy" id="722753"/>
    <lineage>
        <taxon>Eukaryota</taxon>
        <taxon>Sar</taxon>
        <taxon>Stramenopiles</taxon>
        <taxon>Ochrophyta</taxon>
        <taxon>Bolidophyceae</taxon>
        <taxon>Parmales</taxon>
        <taxon>Triparmaceae</taxon>
        <taxon>Triparma</taxon>
    </lineage>
</organism>
<dbReference type="Proteomes" id="UP001165065">
    <property type="component" value="Unassembled WGS sequence"/>
</dbReference>
<keyword evidence="4" id="KW-1185">Reference proteome</keyword>
<feature type="compositionally biased region" description="Basic and acidic residues" evidence="1">
    <location>
        <begin position="303"/>
        <end position="316"/>
    </location>
</feature>
<protein>
    <recommendedName>
        <fullName evidence="2">Myb-like domain-containing protein</fullName>
    </recommendedName>
</protein>
<dbReference type="OrthoDB" id="10358495at2759"/>
<dbReference type="Gene3D" id="1.10.10.60">
    <property type="entry name" value="Homeodomain-like"/>
    <property type="match status" value="1"/>
</dbReference>
<feature type="region of interest" description="Disordered" evidence="1">
    <location>
        <begin position="270"/>
        <end position="316"/>
    </location>
</feature>
<evidence type="ECO:0000259" key="2">
    <source>
        <dbReference type="PROSITE" id="PS50090"/>
    </source>
</evidence>
<evidence type="ECO:0000313" key="3">
    <source>
        <dbReference type="EMBL" id="GMI47205.1"/>
    </source>
</evidence>
<dbReference type="InterPro" id="IPR009057">
    <property type="entry name" value="Homeodomain-like_sf"/>
</dbReference>
<feature type="compositionally biased region" description="Low complexity" evidence="1">
    <location>
        <begin position="280"/>
        <end position="302"/>
    </location>
</feature>
<evidence type="ECO:0000313" key="4">
    <source>
        <dbReference type="Proteomes" id="UP001165065"/>
    </source>
</evidence>
<name>A0A9W7GNJ1_9STRA</name>
<feature type="domain" description="Myb-like" evidence="2">
    <location>
        <begin position="127"/>
        <end position="186"/>
    </location>
</feature>
<accession>A0A9W7GNJ1</accession>
<dbReference type="PROSITE" id="PS50090">
    <property type="entry name" value="MYB_LIKE"/>
    <property type="match status" value="1"/>
</dbReference>
<feature type="region of interest" description="Disordered" evidence="1">
    <location>
        <begin position="1"/>
        <end position="38"/>
    </location>
</feature>
<dbReference type="SUPFAM" id="SSF46689">
    <property type="entry name" value="Homeodomain-like"/>
    <property type="match status" value="1"/>
</dbReference>
<dbReference type="InterPro" id="IPR001005">
    <property type="entry name" value="SANT/Myb"/>
</dbReference>
<gene>
    <name evidence="3" type="ORF">TrCOL_g5660</name>
</gene>
<dbReference type="AlphaFoldDB" id="A0A9W7GNJ1"/>
<feature type="compositionally biased region" description="Polar residues" evidence="1">
    <location>
        <begin position="10"/>
        <end position="33"/>
    </location>
</feature>
<dbReference type="EMBL" id="BRYA01000334">
    <property type="protein sequence ID" value="GMI47205.1"/>
    <property type="molecule type" value="Genomic_DNA"/>
</dbReference>
<evidence type="ECO:0000256" key="1">
    <source>
        <dbReference type="SAM" id="MobiDB-lite"/>
    </source>
</evidence>
<dbReference type="SMART" id="SM00717">
    <property type="entry name" value="SANT"/>
    <property type="match status" value="1"/>
</dbReference>
<proteinExistence type="predicted"/>
<sequence length="316" mass="34341">MEGDPRQNKEISQPTNYAPSVPGATSTNGSTEDGSIPLPILQSLSVRFQTSQIPEPNPLKRKTNVIPRKEEKKKVTTFSKEDIDFVTSYVTKNPAESWNMVTQALNKTLGREFKTKSVREAYINRVLNRKERMPWSQADDEALCSFVQSYGTAWGKIEKIVEGKGYEGGCRGRGRKQMQSRWKLLTVKGRFNEVWLAGGRGEELEKNLEELVGDCEVGEDAGTYMGGVLEFILADILNAAKEATENTTIGMGDIIKAVGGNREYRELIMKGGRGEGGGAAASTASREVRTGPANGAAGGAAKADAKRDPTDDSKGA</sequence>